<dbReference type="Gene3D" id="6.10.140.1020">
    <property type="match status" value="1"/>
</dbReference>
<reference evidence="2 3" key="1">
    <citation type="submission" date="2018-11" db="EMBL/GenBank/DDBJ databases">
        <title>Genome sequence of Saitozyma podzolica DSM 27192.</title>
        <authorList>
            <person name="Aliyu H."/>
            <person name="Gorte O."/>
            <person name="Ochsenreither K."/>
        </authorList>
    </citation>
    <scope>NUCLEOTIDE SEQUENCE [LARGE SCALE GENOMIC DNA]</scope>
    <source>
        <strain evidence="2 3">DSM 27192</strain>
    </source>
</reference>
<dbReference type="AlphaFoldDB" id="A0A427YVV7"/>
<dbReference type="Proteomes" id="UP000279259">
    <property type="component" value="Unassembled WGS sequence"/>
</dbReference>
<gene>
    <name evidence="2" type="ORF">EHS25_000346</name>
</gene>
<feature type="compositionally biased region" description="Low complexity" evidence="1">
    <location>
        <begin position="300"/>
        <end position="335"/>
    </location>
</feature>
<accession>A0A427YVV7</accession>
<protein>
    <recommendedName>
        <fullName evidence="4">Swi5-dependent recombination DNA repair protein 1</fullName>
    </recommendedName>
</protein>
<evidence type="ECO:0000256" key="1">
    <source>
        <dbReference type="SAM" id="MobiDB-lite"/>
    </source>
</evidence>
<feature type="region of interest" description="Disordered" evidence="1">
    <location>
        <begin position="32"/>
        <end position="51"/>
    </location>
</feature>
<evidence type="ECO:0008006" key="4">
    <source>
        <dbReference type="Google" id="ProtNLM"/>
    </source>
</evidence>
<organism evidence="2 3">
    <name type="scientific">Saitozyma podzolica</name>
    <dbReference type="NCBI Taxonomy" id="1890683"/>
    <lineage>
        <taxon>Eukaryota</taxon>
        <taxon>Fungi</taxon>
        <taxon>Dikarya</taxon>
        <taxon>Basidiomycota</taxon>
        <taxon>Agaricomycotina</taxon>
        <taxon>Tremellomycetes</taxon>
        <taxon>Tremellales</taxon>
        <taxon>Trimorphomycetaceae</taxon>
        <taxon>Saitozyma</taxon>
    </lineage>
</organism>
<comment type="caution">
    <text evidence="2">The sequence shown here is derived from an EMBL/GenBank/DDBJ whole genome shotgun (WGS) entry which is preliminary data.</text>
</comment>
<dbReference type="PANTHER" id="PTHR28527">
    <property type="entry name" value="MATING-TYPE SWITCHING PROTEIN SWI2-RELATED"/>
    <property type="match status" value="1"/>
</dbReference>
<keyword evidence="3" id="KW-1185">Reference proteome</keyword>
<feature type="region of interest" description="Disordered" evidence="1">
    <location>
        <begin position="199"/>
        <end position="425"/>
    </location>
</feature>
<feature type="compositionally biased region" description="Polar residues" evidence="1">
    <location>
        <begin position="410"/>
        <end position="425"/>
    </location>
</feature>
<dbReference type="EMBL" id="RSCD01000001">
    <property type="protein sequence ID" value="RSH95260.1"/>
    <property type="molecule type" value="Genomic_DNA"/>
</dbReference>
<sequence length="626" mass="69145">MSSGWDPLTAIVIWRPQQPNSLGEISEVEAPHDMPTPTPTPVTATAEVTDPHRRNSPRKFILNAIFLRVLLNPPQVILPGPFLPDILVEASDAESTGSHASDSIDSEMTSIDESFEVEFPPLPNISPLKFTRVPRVKIAPLKRKDPEPEQEDVFGTKLPSKRVRTGFAPPMRKASVEGVRESGDASKVVSEAMGEAGMALEDLESRRDGCRGGSQQSRGEGLESSVGRVDREDRDERDAEQWKVGRLPGHQGSHTRSPRAIDRSVKAGHSGLKRSLSQGITDSAERVLKKPFRPPRPAPTLQLQLKPKSSSSPQPQSPGLTTSTLTPDSSPATSLRKSAPTHISRTPFPSGPNIVAGPTPQTPDFPLFKTRMPQVTNSLTRQKLSKPFKSPTSSNRTPPFARSAAPSPGSIPTKSGNTNVNTDTNNKIAELDKTIRTLKQAVRYLNEPEEDERLEQLISTWREAGRNVAELLFSKFPKPEDNKGTDHYTSLPYHAVSSWEEAKPWGQPGEGWDDLTEEQKKYLIDADTNDRGEMVDHDGNPIFQLEMDLDKFIEEECDRAEAEQKERPYVPMDWDRRTGSSSEIGKLPAPAIIDSWNIGAMMLKLGVDPDLLGWDNDAEDWAEVDD</sequence>
<feature type="compositionally biased region" description="Basic and acidic residues" evidence="1">
    <location>
        <begin position="228"/>
        <end position="243"/>
    </location>
</feature>
<feature type="compositionally biased region" description="Polar residues" evidence="1">
    <location>
        <begin position="373"/>
        <end position="382"/>
    </location>
</feature>
<name>A0A427YVV7_9TREE</name>
<dbReference type="PANTHER" id="PTHR28527:SF1">
    <property type="entry name" value="SWI5-DEPENDENT RECOMBINATION DNA REPAIR PROTEIN 1"/>
    <property type="match status" value="1"/>
</dbReference>
<evidence type="ECO:0000313" key="2">
    <source>
        <dbReference type="EMBL" id="RSH95260.1"/>
    </source>
</evidence>
<proteinExistence type="predicted"/>
<dbReference type="OrthoDB" id="2576607at2759"/>
<evidence type="ECO:0000313" key="3">
    <source>
        <dbReference type="Proteomes" id="UP000279259"/>
    </source>
</evidence>
<dbReference type="GO" id="GO:0006310">
    <property type="term" value="P:DNA recombination"/>
    <property type="evidence" value="ECO:0007669"/>
    <property type="project" value="TreeGrafter"/>
</dbReference>
<dbReference type="STRING" id="1890683.A0A427YVV7"/>